<feature type="transmembrane region" description="Helical" evidence="1">
    <location>
        <begin position="242"/>
        <end position="261"/>
    </location>
</feature>
<dbReference type="AlphaFoldDB" id="A0A1G8TYW4"/>
<evidence type="ECO:0000313" key="5">
    <source>
        <dbReference type="Proteomes" id="UP000199225"/>
    </source>
</evidence>
<dbReference type="OrthoDB" id="9783299at2"/>
<dbReference type="STRING" id="86666.SAMN04490247_2047"/>
<reference evidence="5" key="1">
    <citation type="submission" date="2016-10" db="EMBL/GenBank/DDBJ databases">
        <authorList>
            <person name="Varghese N."/>
            <person name="Submissions S."/>
        </authorList>
    </citation>
    <scope>NUCLEOTIDE SEQUENCE [LARGE SCALE GENOMIC DNA]</scope>
    <source>
        <strain evidence="5">DSM 4771</strain>
    </source>
</reference>
<keyword evidence="1" id="KW-1133">Transmembrane helix</keyword>
<accession>A0A1G8TYW4</accession>
<dbReference type="Proteomes" id="UP000199225">
    <property type="component" value="Unassembled WGS sequence"/>
</dbReference>
<feature type="chain" id="PRO_5011695763" description="DUF4397 domain-containing protein" evidence="2">
    <location>
        <begin position="25"/>
        <end position="269"/>
    </location>
</feature>
<proteinExistence type="predicted"/>
<name>A0A1G8TYW4_9BACI</name>
<organism evidence="4 5">
    <name type="scientific">Salimicrobium halophilum</name>
    <dbReference type="NCBI Taxonomy" id="86666"/>
    <lineage>
        <taxon>Bacteria</taxon>
        <taxon>Bacillati</taxon>
        <taxon>Bacillota</taxon>
        <taxon>Bacilli</taxon>
        <taxon>Bacillales</taxon>
        <taxon>Bacillaceae</taxon>
        <taxon>Salimicrobium</taxon>
    </lineage>
</organism>
<evidence type="ECO:0000313" key="4">
    <source>
        <dbReference type="EMBL" id="SDJ46683.1"/>
    </source>
</evidence>
<evidence type="ECO:0000256" key="2">
    <source>
        <dbReference type="SAM" id="SignalP"/>
    </source>
</evidence>
<protein>
    <recommendedName>
        <fullName evidence="3">DUF4397 domain-containing protein</fullName>
    </recommendedName>
</protein>
<gene>
    <name evidence="4" type="ORF">SAMN04490247_2047</name>
</gene>
<feature type="domain" description="DUF4397" evidence="3">
    <location>
        <begin position="32"/>
        <end position="147"/>
    </location>
</feature>
<evidence type="ECO:0000256" key="1">
    <source>
        <dbReference type="SAM" id="Phobius"/>
    </source>
</evidence>
<dbReference type="Pfam" id="PF14344">
    <property type="entry name" value="DUF4397"/>
    <property type="match status" value="2"/>
</dbReference>
<evidence type="ECO:0000259" key="3">
    <source>
        <dbReference type="Pfam" id="PF14344"/>
    </source>
</evidence>
<dbReference type="InterPro" id="IPR025510">
    <property type="entry name" value="DUF4397"/>
</dbReference>
<feature type="signal peptide" evidence="2">
    <location>
        <begin position="1"/>
        <end position="24"/>
    </location>
</feature>
<keyword evidence="1" id="KW-0472">Membrane</keyword>
<keyword evidence="2" id="KW-0732">Signal</keyword>
<sequence length="269" mass="28115">MKKVFALFVTVVLLSSVFALEAFADNHGSDEAMVRIAHASPDAPAVDVYVNGEAVVEGAAFKDATDYLNLPAGDHEVAIYPADANGEGDPVISTTLTIEAGMAYTVAAVGMLENLALEVATDSMEVSDGMTKVRVGHLSPDAPTVDVGLIGGDALFSGASFPAITDYQELEAGTYDLEIRTEDGTQVLDLSGTTLEANTVYSVFAVNTADNLEAWVLTDYTAMPSEMPQTGMGGAQSGMNTMLMTGLGAMLAGVLLAGFAFNRRRSHQS</sequence>
<keyword evidence="5" id="KW-1185">Reference proteome</keyword>
<dbReference type="EMBL" id="FNEV01000005">
    <property type="protein sequence ID" value="SDJ46683.1"/>
    <property type="molecule type" value="Genomic_DNA"/>
</dbReference>
<dbReference type="RefSeq" id="WP_093193767.1">
    <property type="nucleotide sequence ID" value="NZ_FNEV01000005.1"/>
</dbReference>
<keyword evidence="1" id="KW-0812">Transmembrane</keyword>
<feature type="domain" description="DUF4397" evidence="3">
    <location>
        <begin position="150"/>
        <end position="223"/>
    </location>
</feature>